<dbReference type="GO" id="GO:0010468">
    <property type="term" value="P:regulation of gene expression"/>
    <property type="evidence" value="ECO:0007669"/>
    <property type="project" value="UniProtKB-ARBA"/>
</dbReference>
<reference evidence="3 4" key="1">
    <citation type="submission" date="2018-11" db="EMBL/GenBank/DDBJ databases">
        <title>Genome assembly of Steccherinum ochraceum LE-BIN_3174, the white-rot fungus of the Steccherinaceae family (The Residual Polyporoid clade, Polyporales, Basidiomycota).</title>
        <authorList>
            <person name="Fedorova T.V."/>
            <person name="Glazunova O.A."/>
            <person name="Landesman E.O."/>
            <person name="Moiseenko K.V."/>
            <person name="Psurtseva N.V."/>
            <person name="Savinova O.S."/>
            <person name="Shakhova N.V."/>
            <person name="Tyazhelova T.V."/>
            <person name="Vasina D.V."/>
        </authorList>
    </citation>
    <scope>NUCLEOTIDE SEQUENCE [LARGE SCALE GENOMIC DNA]</scope>
    <source>
        <strain evidence="3 4">LE-BIN_3174</strain>
    </source>
</reference>
<dbReference type="GO" id="GO:0004407">
    <property type="term" value="F:histone deacetylase activity"/>
    <property type="evidence" value="ECO:0007669"/>
    <property type="project" value="TreeGrafter"/>
</dbReference>
<dbReference type="OrthoDB" id="5232919at2759"/>
<dbReference type="AlphaFoldDB" id="A0A4R0R5Y3"/>
<dbReference type="STRING" id="92696.A0A4R0R5Y3"/>
<protein>
    <recommendedName>
        <fullName evidence="2">Histone deacetylase domain-containing protein</fullName>
    </recommendedName>
</protein>
<dbReference type="InterPro" id="IPR023801">
    <property type="entry name" value="His_deacetylse_dom"/>
</dbReference>
<feature type="compositionally biased region" description="Polar residues" evidence="1">
    <location>
        <begin position="485"/>
        <end position="494"/>
    </location>
</feature>
<comment type="caution">
    <text evidence="3">The sequence shown here is derived from an EMBL/GenBank/DDBJ whole genome shotgun (WGS) entry which is preliminary data.</text>
</comment>
<dbReference type="InterPro" id="IPR037138">
    <property type="entry name" value="His_deacetylse_dom_sf"/>
</dbReference>
<dbReference type="InterPro" id="IPR053244">
    <property type="entry name" value="HDAC_HD_type_1"/>
</dbReference>
<keyword evidence="4" id="KW-1185">Reference proteome</keyword>
<dbReference type="InterPro" id="IPR023696">
    <property type="entry name" value="Ureohydrolase_dom_sf"/>
</dbReference>
<dbReference type="Pfam" id="PF00850">
    <property type="entry name" value="Hist_deacetyl"/>
    <property type="match status" value="1"/>
</dbReference>
<feature type="region of interest" description="Disordered" evidence="1">
    <location>
        <begin position="515"/>
        <end position="601"/>
    </location>
</feature>
<dbReference type="PRINTS" id="PR01270">
    <property type="entry name" value="HDASUPER"/>
</dbReference>
<evidence type="ECO:0000256" key="1">
    <source>
        <dbReference type="SAM" id="MobiDB-lite"/>
    </source>
</evidence>
<dbReference type="EMBL" id="RWJN01000338">
    <property type="protein sequence ID" value="TCD62881.1"/>
    <property type="molecule type" value="Genomic_DNA"/>
</dbReference>
<feature type="region of interest" description="Disordered" evidence="1">
    <location>
        <begin position="477"/>
        <end position="498"/>
    </location>
</feature>
<feature type="compositionally biased region" description="Basic and acidic residues" evidence="1">
    <location>
        <begin position="567"/>
        <end position="576"/>
    </location>
</feature>
<sequence length="644" mass="69664">MTSSSFGDRFAVFLQEACLRHQYIRSKDTSNIVERPERLRAVNVGISAALSRLKAIRHKLQPLQVKQEDTSAALGAPPAASDDDDLTKALEKLNISSQTVQDSSSRPNNVIKSSASVNLLNNAAVKFVHGDIDGDVYLESIIKWAKESRENIKQGVSEIPRELSQGDLYLCPTSIEAMQGALGTTCEAVDSVIAASRSVGLPPAPRRAFVSVRPPGHHCGEQTPCGFCFVNNVAVGAAHAHLKHGINRVVIVDIDLHHGNGTQSIVWQINEETYRQTLEAASGSSSAKPGPQVYYGSIHDVLSFPCEGGKPELVQAASVSIHGPHGQFVENIHLETYNSDEEFFDELYAKKYSRLLTKAADFLDQTGGPGDDVLVFISCGFDACEHENKDMQRHQRRVPTTFYHRFTHDACTFADQYARGRMVSVLEGGYSDRALTSGVMAHLAGLAGVGTGEGEERKEVEEWWKVENLVLLEQATKKRRGGRVSQPQAQVQPTTPHPEWLQRTLEIFSTIDTSPPATKAVIPASSRSLRQRPSKSTPSTSTSASLGSIASTSTTSRRNGTSKAPVTKREDVRSSTEGESSLSELSEESAEETLLAASASRPVGVTVEVKAAEDETPYVVKKLPRVILKLGPRDGSSGIGGAGT</sequence>
<feature type="domain" description="Histone deacetylase" evidence="2">
    <location>
        <begin position="135"/>
        <end position="445"/>
    </location>
</feature>
<dbReference type="InterPro" id="IPR000286">
    <property type="entry name" value="HDACs"/>
</dbReference>
<dbReference type="CDD" id="cd09998">
    <property type="entry name" value="HDAC_Hos3"/>
    <property type="match status" value="1"/>
</dbReference>
<evidence type="ECO:0000313" key="4">
    <source>
        <dbReference type="Proteomes" id="UP000292702"/>
    </source>
</evidence>
<proteinExistence type="predicted"/>
<accession>A0A4R0R5Y3</accession>
<dbReference type="PANTHER" id="PTHR47558:SF1">
    <property type="entry name" value="HISTONE DEACETYLASE HOS3"/>
    <property type="match status" value="1"/>
</dbReference>
<dbReference type="PANTHER" id="PTHR47558">
    <property type="entry name" value="HISTONE DEACETYLASE HOS3"/>
    <property type="match status" value="1"/>
</dbReference>
<dbReference type="SUPFAM" id="SSF52768">
    <property type="entry name" value="Arginase/deacetylase"/>
    <property type="match status" value="1"/>
</dbReference>
<gene>
    <name evidence="3" type="ORF">EIP91_006265</name>
</gene>
<evidence type="ECO:0000313" key="3">
    <source>
        <dbReference type="EMBL" id="TCD62881.1"/>
    </source>
</evidence>
<name>A0A4R0R5Y3_9APHY</name>
<feature type="compositionally biased region" description="Low complexity" evidence="1">
    <location>
        <begin position="534"/>
        <end position="562"/>
    </location>
</feature>
<evidence type="ECO:0000259" key="2">
    <source>
        <dbReference type="Pfam" id="PF00850"/>
    </source>
</evidence>
<dbReference type="Proteomes" id="UP000292702">
    <property type="component" value="Unassembled WGS sequence"/>
</dbReference>
<dbReference type="GO" id="GO:0005634">
    <property type="term" value="C:nucleus"/>
    <property type="evidence" value="ECO:0007669"/>
    <property type="project" value="TreeGrafter"/>
</dbReference>
<organism evidence="3 4">
    <name type="scientific">Steccherinum ochraceum</name>
    <dbReference type="NCBI Taxonomy" id="92696"/>
    <lineage>
        <taxon>Eukaryota</taxon>
        <taxon>Fungi</taxon>
        <taxon>Dikarya</taxon>
        <taxon>Basidiomycota</taxon>
        <taxon>Agaricomycotina</taxon>
        <taxon>Agaricomycetes</taxon>
        <taxon>Polyporales</taxon>
        <taxon>Steccherinaceae</taxon>
        <taxon>Steccherinum</taxon>
    </lineage>
</organism>
<dbReference type="Gene3D" id="3.40.800.20">
    <property type="entry name" value="Histone deacetylase domain"/>
    <property type="match status" value="1"/>
</dbReference>